<keyword evidence="3" id="KW-0281">Fimbrium</keyword>
<dbReference type="SUPFAM" id="SSF49401">
    <property type="entry name" value="Bacterial adhesins"/>
    <property type="match status" value="1"/>
</dbReference>
<accession>A0ABT6AYF1</accession>
<comment type="caution">
    <text evidence="5">The sequence shown here is derived from an EMBL/GenBank/DDBJ whole genome shotgun (WGS) entry which is preliminary data.</text>
</comment>
<sequence length="402" mass="42014">MNMNELPGAGRSAIARGAHQSACLFLAMLLLGLASGSARAVLENSTAVNCRHPNAQEIQPWTVANPLTSSTAIGTVLMERRFAMTTAFGYTPPTRDAHDLVTGAHWVEGMGAPIPNGIAPTNIDGIGFKWEALSPDGVSRLLLKQTNPIAVNLLPVKAEGLGPSGGSGGQTVSSYRQFLVLTKDPNTFGPGDIQVTGIPGGLQVRIHSVDFLTSAGVSLGSTFVVPNSSQGCREFITFDSTGIVSIGGSPPPVIPKKCDVVANQIIPVDLGRVPLSQFKALGDTSPPKHFEIALSNCAVNAKPMISFRDKASPPNADKTVLRLSAPAGQSVAQGFGIIMTREDGTRERIAYGDPGAATKYEMTKHGSSAKLPLSAQYLRTGSDAELKAGYAGGSAEFTFTFP</sequence>
<reference evidence="5 6" key="1">
    <citation type="submission" date="2023-03" db="EMBL/GenBank/DDBJ databases">
        <title>Draft assemblies of triclosan tolerant bacteria isolated from returned activated sludge.</title>
        <authorList>
            <person name="Van Hamelsveld S."/>
        </authorList>
    </citation>
    <scope>NUCLEOTIDE SEQUENCE [LARGE SCALE GENOMIC DNA]</scope>
    <source>
        <strain evidence="5 6">GW210010_S58</strain>
    </source>
</reference>
<dbReference type="Pfam" id="PF00419">
    <property type="entry name" value="Fimbrial"/>
    <property type="match status" value="1"/>
</dbReference>
<dbReference type="EMBL" id="JARJLM010000504">
    <property type="protein sequence ID" value="MDF3837388.1"/>
    <property type="molecule type" value="Genomic_DNA"/>
</dbReference>
<evidence type="ECO:0000256" key="3">
    <source>
        <dbReference type="ARBA" id="ARBA00023263"/>
    </source>
</evidence>
<evidence type="ECO:0000256" key="1">
    <source>
        <dbReference type="ARBA" id="ARBA00004561"/>
    </source>
</evidence>
<dbReference type="InterPro" id="IPR036937">
    <property type="entry name" value="Adhesion_dom_fimbrial_sf"/>
</dbReference>
<keyword evidence="6" id="KW-1185">Reference proteome</keyword>
<comment type="subcellular location">
    <subcellularLocation>
        <location evidence="1">Fimbrium</location>
    </subcellularLocation>
</comment>
<evidence type="ECO:0000259" key="4">
    <source>
        <dbReference type="Pfam" id="PF00419"/>
    </source>
</evidence>
<protein>
    <submittedName>
        <fullName evidence="5">Fimbrial protein</fullName>
    </submittedName>
</protein>
<dbReference type="Gene3D" id="2.60.40.1090">
    <property type="entry name" value="Fimbrial-type adhesion domain"/>
    <property type="match status" value="1"/>
</dbReference>
<dbReference type="PANTHER" id="PTHR33420:SF14">
    <property type="entry name" value="TYPE 1 FIMBRIN D-MANNOSE SPECIFIC ADHESIN"/>
    <property type="match status" value="1"/>
</dbReference>
<dbReference type="RefSeq" id="WP_276267604.1">
    <property type="nucleotide sequence ID" value="NZ_JARJLM010000504.1"/>
</dbReference>
<dbReference type="InterPro" id="IPR008966">
    <property type="entry name" value="Adhesion_dom_sf"/>
</dbReference>
<dbReference type="InterPro" id="IPR050263">
    <property type="entry name" value="Bact_Fimbrial_Adh_Pro"/>
</dbReference>
<gene>
    <name evidence="5" type="ORF">P3W85_31230</name>
</gene>
<evidence type="ECO:0000313" key="5">
    <source>
        <dbReference type="EMBL" id="MDF3837388.1"/>
    </source>
</evidence>
<feature type="domain" description="Fimbrial-type adhesion" evidence="4">
    <location>
        <begin position="254"/>
        <end position="401"/>
    </location>
</feature>
<organism evidence="5 6">
    <name type="scientific">Cupriavidus basilensis</name>
    <dbReference type="NCBI Taxonomy" id="68895"/>
    <lineage>
        <taxon>Bacteria</taxon>
        <taxon>Pseudomonadati</taxon>
        <taxon>Pseudomonadota</taxon>
        <taxon>Betaproteobacteria</taxon>
        <taxon>Burkholderiales</taxon>
        <taxon>Burkholderiaceae</taxon>
        <taxon>Cupriavidus</taxon>
    </lineage>
</organism>
<name>A0ABT6AYF1_9BURK</name>
<proteinExistence type="inferred from homology"/>
<evidence type="ECO:0000256" key="2">
    <source>
        <dbReference type="ARBA" id="ARBA00006671"/>
    </source>
</evidence>
<dbReference type="Gene3D" id="2.60.40.3310">
    <property type="match status" value="1"/>
</dbReference>
<dbReference type="PANTHER" id="PTHR33420">
    <property type="entry name" value="FIMBRIAL SUBUNIT ELFA-RELATED"/>
    <property type="match status" value="1"/>
</dbReference>
<comment type="similarity">
    <text evidence="2">Belongs to the fimbrial protein family.</text>
</comment>
<evidence type="ECO:0000313" key="6">
    <source>
        <dbReference type="Proteomes" id="UP001216674"/>
    </source>
</evidence>
<dbReference type="Proteomes" id="UP001216674">
    <property type="component" value="Unassembled WGS sequence"/>
</dbReference>
<dbReference type="InterPro" id="IPR000259">
    <property type="entry name" value="Adhesion_dom_fimbrial"/>
</dbReference>